<proteinExistence type="predicted"/>
<dbReference type="OrthoDB" id="6262482at2759"/>
<dbReference type="InterPro" id="IPR029034">
    <property type="entry name" value="Cystine-knot_cytokine"/>
</dbReference>
<evidence type="ECO:0000259" key="8">
    <source>
        <dbReference type="PROSITE" id="PS01225"/>
    </source>
</evidence>
<dbReference type="InterPro" id="IPR050780">
    <property type="entry name" value="Mucin_vWF_Thrombospondin_sf"/>
</dbReference>
<evidence type="ECO:0000256" key="4">
    <source>
        <dbReference type="ARBA" id="ARBA00023157"/>
    </source>
</evidence>
<dbReference type="Proteomes" id="UP000288216">
    <property type="component" value="Unassembled WGS sequence"/>
</dbReference>
<feature type="compositionally biased region" description="Low complexity" evidence="7">
    <location>
        <begin position="53"/>
        <end position="63"/>
    </location>
</feature>
<keyword evidence="2" id="KW-0964">Secreted</keyword>
<evidence type="ECO:0000313" key="11">
    <source>
        <dbReference type="Proteomes" id="UP000288216"/>
    </source>
</evidence>
<evidence type="ECO:0000313" key="10">
    <source>
        <dbReference type="EMBL" id="GCB75446.1"/>
    </source>
</evidence>
<dbReference type="GO" id="GO:0005576">
    <property type="term" value="C:extracellular region"/>
    <property type="evidence" value="ECO:0007669"/>
    <property type="project" value="UniProtKB-SubCell"/>
</dbReference>
<feature type="non-terminal residue" evidence="10">
    <location>
        <position position="1"/>
    </location>
</feature>
<dbReference type="SMART" id="SM00216">
    <property type="entry name" value="VWD"/>
    <property type="match status" value="1"/>
</dbReference>
<dbReference type="PROSITE" id="PS01225">
    <property type="entry name" value="CTCK_2"/>
    <property type="match status" value="1"/>
</dbReference>
<dbReference type="Pfam" id="PF08742">
    <property type="entry name" value="C8"/>
    <property type="match status" value="1"/>
</dbReference>
<evidence type="ECO:0000256" key="7">
    <source>
        <dbReference type="SAM" id="MobiDB-lite"/>
    </source>
</evidence>
<evidence type="ECO:0000256" key="1">
    <source>
        <dbReference type="ARBA" id="ARBA00004613"/>
    </source>
</evidence>
<evidence type="ECO:0000256" key="2">
    <source>
        <dbReference type="ARBA" id="ARBA00022525"/>
    </source>
</evidence>
<feature type="disulfide bond" evidence="6">
    <location>
        <begin position="633"/>
        <end position="683"/>
    </location>
</feature>
<organism evidence="10 11">
    <name type="scientific">Scyliorhinus torazame</name>
    <name type="common">Cloudy catshark</name>
    <name type="synonym">Catulus torazame</name>
    <dbReference type="NCBI Taxonomy" id="75743"/>
    <lineage>
        <taxon>Eukaryota</taxon>
        <taxon>Metazoa</taxon>
        <taxon>Chordata</taxon>
        <taxon>Craniata</taxon>
        <taxon>Vertebrata</taxon>
        <taxon>Chondrichthyes</taxon>
        <taxon>Elasmobranchii</taxon>
        <taxon>Galeomorphii</taxon>
        <taxon>Galeoidea</taxon>
        <taxon>Carcharhiniformes</taxon>
        <taxon>Scyliorhinidae</taxon>
        <taxon>Scyliorhinus</taxon>
    </lineage>
</organism>
<evidence type="ECO:0000256" key="6">
    <source>
        <dbReference type="PROSITE-ProRule" id="PRU00039"/>
    </source>
</evidence>
<dbReference type="EMBL" id="BFAA01017639">
    <property type="protein sequence ID" value="GCB75446.1"/>
    <property type="molecule type" value="Genomic_DNA"/>
</dbReference>
<feature type="disulfide bond" evidence="6">
    <location>
        <begin position="663"/>
        <end position="715"/>
    </location>
</feature>
<comment type="caution">
    <text evidence="10">The sequence shown here is derived from an EMBL/GenBank/DDBJ whole genome shotgun (WGS) entry which is preliminary data.</text>
</comment>
<dbReference type="InterPro" id="IPR001846">
    <property type="entry name" value="VWF_type-D"/>
</dbReference>
<dbReference type="STRING" id="75743.A0A401PQP3"/>
<dbReference type="SMART" id="SM00041">
    <property type="entry name" value="CT"/>
    <property type="match status" value="1"/>
</dbReference>
<dbReference type="Pfam" id="PF00094">
    <property type="entry name" value="VWD"/>
    <property type="match status" value="1"/>
</dbReference>
<evidence type="ECO:0000256" key="3">
    <source>
        <dbReference type="ARBA" id="ARBA00022729"/>
    </source>
</evidence>
<feature type="disulfide bond" evidence="6">
    <location>
        <begin position="659"/>
        <end position="713"/>
    </location>
</feature>
<dbReference type="PROSITE" id="PS51233">
    <property type="entry name" value="VWFD"/>
    <property type="match status" value="1"/>
</dbReference>
<evidence type="ECO:0000259" key="9">
    <source>
        <dbReference type="PROSITE" id="PS51233"/>
    </source>
</evidence>
<keyword evidence="11" id="KW-1185">Reference proteome</keyword>
<feature type="domain" description="CTCK" evidence="8">
    <location>
        <begin position="633"/>
        <end position="718"/>
    </location>
</feature>
<sequence length="718" mass="79643">DCVSYSPEVTTTTVTPTTTASTTISTPEVTPTTKVTTVSIARSTTAVPPTTQETSTTPGKTITTEGVTTTVKSTTTESTTGSTLEVTTTTVTSTTRSSTPEVTTTKELTTVSAVSTTTVVCNGVWSDWLNENTPSIPNKNDVELLKPIREKQCPVATHKVSQIECEAVKFPQRPIGESKDNVTCDVEKGLICTFDEETSQKNIMCLDYRIRVCCESVTSTTPSTVSPTTAISSTTREPGCYCNQVPRRKCNETWVDHCSKFTCLGGDTYLMKNITCPSLPSKPECRHGLEPVKVQTKNGCCEKWECDCQCEVWGEPHYRTFDDLQYDFFENCTYILVEEKVPKYNLKILVDNYFCLPSIPKSCPKGLVVSYNGIDVTISTGDEYVLTVNKKEVSLPYSANGFEITKLGTITYISIPDIRTSITALRNAFRIRVPEQFFLDNTQGQCGSCSNSLSNCTRKNGKVESLDCCSQTAYDWRVYDPKKPYCQLPPPDVPCTPTTPAPTCKPEETICDIIAEKPFEECSKKIDLGKYIKTCHFDHCQLNSTVDCSSLEAAAMACASIGICVNWRPFTNEKCNYSCDRDLVYNFCRKKEDDSCVNQLVIPGRKYPAAMEGCFCPDGMMLAENNTKCIATCDVCKPTLHMEIIVKDDCEANVKVNQCEGTCFSMTKYNFDINALQHICQCCRARETEEKSVKLQCKNGTTKTYKYTDIKSCICQKT</sequence>
<protein>
    <recommendedName>
        <fullName evidence="12">VWFD domain-containing protein</fullName>
    </recommendedName>
</protein>
<dbReference type="OMA" id="EKWECDC"/>
<feature type="region of interest" description="Disordered" evidence="7">
    <location>
        <begin position="44"/>
        <end position="63"/>
    </location>
</feature>
<gene>
    <name evidence="10" type="ORF">scyTo_0020913</name>
</gene>
<keyword evidence="3" id="KW-0732">Signal</keyword>
<dbReference type="InterPro" id="IPR025155">
    <property type="entry name" value="WxxW_domain"/>
</dbReference>
<dbReference type="AlphaFoldDB" id="A0A401PQP3"/>
<dbReference type="InterPro" id="IPR006207">
    <property type="entry name" value="Cys_knot_C"/>
</dbReference>
<dbReference type="InterPro" id="IPR036084">
    <property type="entry name" value="Ser_inhib-like_sf"/>
</dbReference>
<keyword evidence="5" id="KW-0325">Glycoprotein</keyword>
<dbReference type="PANTHER" id="PTHR11339:SF410">
    <property type="entry name" value="INTESTINAL MUCIN-LIKE PROTEIN"/>
    <property type="match status" value="1"/>
</dbReference>
<evidence type="ECO:0000256" key="5">
    <source>
        <dbReference type="ARBA" id="ARBA00023180"/>
    </source>
</evidence>
<dbReference type="PANTHER" id="PTHR11339">
    <property type="entry name" value="EXTRACELLULAR MATRIX GLYCOPROTEIN RELATED"/>
    <property type="match status" value="1"/>
</dbReference>
<comment type="caution">
    <text evidence="6">Lacks conserved residue(s) required for the propagation of feature annotation.</text>
</comment>
<dbReference type="SMART" id="SM00832">
    <property type="entry name" value="C8"/>
    <property type="match status" value="1"/>
</dbReference>
<accession>A0A401PQP3</accession>
<dbReference type="SUPFAM" id="SSF57567">
    <property type="entry name" value="Serine protease inhibitors"/>
    <property type="match status" value="1"/>
</dbReference>
<dbReference type="Gene3D" id="2.10.90.10">
    <property type="entry name" value="Cystine-knot cytokines"/>
    <property type="match status" value="1"/>
</dbReference>
<dbReference type="Pfam" id="PF13330">
    <property type="entry name" value="Mucin2_WxxW"/>
    <property type="match status" value="1"/>
</dbReference>
<feature type="domain" description="VWFD" evidence="9">
    <location>
        <begin position="308"/>
        <end position="487"/>
    </location>
</feature>
<dbReference type="InterPro" id="IPR014853">
    <property type="entry name" value="VWF/SSPO/ZAN-like_Cys-rich_dom"/>
</dbReference>
<reference evidence="10 11" key="1">
    <citation type="journal article" date="2018" name="Nat. Ecol. Evol.">
        <title>Shark genomes provide insights into elasmobranch evolution and the origin of vertebrates.</title>
        <authorList>
            <person name="Hara Y"/>
            <person name="Yamaguchi K"/>
            <person name="Onimaru K"/>
            <person name="Kadota M"/>
            <person name="Koyanagi M"/>
            <person name="Keeley SD"/>
            <person name="Tatsumi K"/>
            <person name="Tanaka K"/>
            <person name="Motone F"/>
            <person name="Kageyama Y"/>
            <person name="Nozu R"/>
            <person name="Adachi N"/>
            <person name="Nishimura O"/>
            <person name="Nakagawa R"/>
            <person name="Tanegashima C"/>
            <person name="Kiyatake I"/>
            <person name="Matsumoto R"/>
            <person name="Murakumo K"/>
            <person name="Nishida K"/>
            <person name="Terakita A"/>
            <person name="Kuratani S"/>
            <person name="Sato K"/>
            <person name="Hyodo S Kuraku.S."/>
        </authorList>
    </citation>
    <scope>NUCLEOTIDE SEQUENCE [LARGE SCALE GENOMIC DNA]</scope>
</reference>
<evidence type="ECO:0008006" key="12">
    <source>
        <dbReference type="Google" id="ProtNLM"/>
    </source>
</evidence>
<comment type="subcellular location">
    <subcellularLocation>
        <location evidence="1">Secreted</location>
    </subcellularLocation>
</comment>
<keyword evidence="4 6" id="KW-1015">Disulfide bond</keyword>
<name>A0A401PQP3_SCYTO</name>